<evidence type="ECO:0000313" key="7">
    <source>
        <dbReference type="EMBL" id="WMW82121.1"/>
    </source>
</evidence>
<evidence type="ECO:0000256" key="5">
    <source>
        <dbReference type="HAMAP-Rule" id="MF_00376"/>
    </source>
</evidence>
<dbReference type="InterPro" id="IPR001977">
    <property type="entry name" value="Depp_CoAkinase"/>
</dbReference>
<reference evidence="7" key="1">
    <citation type="submission" date="2023-09" db="EMBL/GenBank/DDBJ databases">
        <title>Undibacterium sp. 20NA77.5 isolated from freshwater.</title>
        <authorList>
            <person name="Le V."/>
            <person name="Ko S.-R."/>
            <person name="Ahn C.-Y."/>
            <person name="Oh H.-M."/>
        </authorList>
    </citation>
    <scope>NUCLEOTIDE SEQUENCE</scope>
    <source>
        <strain evidence="7">20NA77.5</strain>
    </source>
</reference>
<sequence>MSTSARTRLVHLTGAIGSGKSTVRRLLEAYGVVTLDLDSLARSMHQDPQHPVMHHLKQAFPQLITTSGCLQRGCLRSYFSQHPDQNRELLRIMQPFIQSALQHWLAQQTSSFVVCETALSLVSDDSPIPVWRRVVVDASEALRLNRLLQRQATWTSDDATNMMAMQVGREAYLLGADQVISNDGDLSRLVSQVEELYSYLCNEGEIK</sequence>
<keyword evidence="3 5" id="KW-0067">ATP-binding</keyword>
<feature type="binding site" evidence="5">
    <location>
        <begin position="17"/>
        <end position="22"/>
    </location>
    <ligand>
        <name>ATP</name>
        <dbReference type="ChEBI" id="CHEBI:30616"/>
    </ligand>
</feature>
<dbReference type="InterPro" id="IPR027417">
    <property type="entry name" value="P-loop_NTPase"/>
</dbReference>
<comment type="catalytic activity">
    <reaction evidence="5">
        <text>3'-dephospho-CoA + ATP = ADP + CoA + H(+)</text>
        <dbReference type="Rhea" id="RHEA:18245"/>
        <dbReference type="ChEBI" id="CHEBI:15378"/>
        <dbReference type="ChEBI" id="CHEBI:30616"/>
        <dbReference type="ChEBI" id="CHEBI:57287"/>
        <dbReference type="ChEBI" id="CHEBI:57328"/>
        <dbReference type="ChEBI" id="CHEBI:456216"/>
        <dbReference type="EC" id="2.7.1.24"/>
    </reaction>
</comment>
<dbReference type="Gene3D" id="3.40.50.300">
    <property type="entry name" value="P-loop containing nucleotide triphosphate hydrolases"/>
    <property type="match status" value="1"/>
</dbReference>
<comment type="pathway">
    <text evidence="5">Cofactor biosynthesis; coenzyme A biosynthesis; CoA from (R)-pantothenate: step 5/5.</text>
</comment>
<dbReference type="GO" id="GO:0004140">
    <property type="term" value="F:dephospho-CoA kinase activity"/>
    <property type="evidence" value="ECO:0007669"/>
    <property type="project" value="UniProtKB-EC"/>
</dbReference>
<dbReference type="PANTHER" id="PTHR10695">
    <property type="entry name" value="DEPHOSPHO-COA KINASE-RELATED"/>
    <property type="match status" value="1"/>
</dbReference>
<keyword evidence="8" id="KW-1185">Reference proteome</keyword>
<keyword evidence="2 5" id="KW-0547">Nucleotide-binding</keyword>
<gene>
    <name evidence="5 7" type="primary">coaE</name>
    <name evidence="7" type="ORF">RF679_07510</name>
</gene>
<dbReference type="EMBL" id="CP133720">
    <property type="protein sequence ID" value="WMW82121.1"/>
    <property type="molecule type" value="Genomic_DNA"/>
</dbReference>
<evidence type="ECO:0000256" key="4">
    <source>
        <dbReference type="ARBA" id="ARBA00022993"/>
    </source>
</evidence>
<name>A0ABY9RQ57_9BURK</name>
<comment type="similarity">
    <text evidence="1 5">Belongs to the CoaE family.</text>
</comment>
<keyword evidence="5" id="KW-0963">Cytoplasm</keyword>
<dbReference type="Pfam" id="PF01121">
    <property type="entry name" value="CoaE"/>
    <property type="match status" value="1"/>
</dbReference>
<dbReference type="PANTHER" id="PTHR10695:SF46">
    <property type="entry name" value="BIFUNCTIONAL COENZYME A SYNTHASE-RELATED"/>
    <property type="match status" value="1"/>
</dbReference>
<dbReference type="CDD" id="cd02022">
    <property type="entry name" value="DPCK"/>
    <property type="match status" value="1"/>
</dbReference>
<dbReference type="EC" id="2.7.1.24" evidence="5 6"/>
<dbReference type="Proteomes" id="UP001181355">
    <property type="component" value="Chromosome"/>
</dbReference>
<protein>
    <recommendedName>
        <fullName evidence="5 6">Dephospho-CoA kinase</fullName>
        <ecNumber evidence="5 6">2.7.1.24</ecNumber>
    </recommendedName>
    <alternativeName>
        <fullName evidence="5">Dephosphocoenzyme A kinase</fullName>
    </alternativeName>
</protein>
<evidence type="ECO:0000256" key="3">
    <source>
        <dbReference type="ARBA" id="ARBA00022840"/>
    </source>
</evidence>
<organism evidence="7 8">
    <name type="scientific">Undibacterium cyanobacteriorum</name>
    <dbReference type="NCBI Taxonomy" id="3073561"/>
    <lineage>
        <taxon>Bacteria</taxon>
        <taxon>Pseudomonadati</taxon>
        <taxon>Pseudomonadota</taxon>
        <taxon>Betaproteobacteria</taxon>
        <taxon>Burkholderiales</taxon>
        <taxon>Oxalobacteraceae</taxon>
        <taxon>Undibacterium</taxon>
    </lineage>
</organism>
<proteinExistence type="inferred from homology"/>
<keyword evidence="4 5" id="KW-0173">Coenzyme A biosynthesis</keyword>
<dbReference type="RefSeq" id="WP_309483598.1">
    <property type="nucleotide sequence ID" value="NZ_CP133720.1"/>
</dbReference>
<evidence type="ECO:0000256" key="2">
    <source>
        <dbReference type="ARBA" id="ARBA00022741"/>
    </source>
</evidence>
<dbReference type="SUPFAM" id="SSF52540">
    <property type="entry name" value="P-loop containing nucleoside triphosphate hydrolases"/>
    <property type="match status" value="1"/>
</dbReference>
<keyword evidence="5 7" id="KW-0418">Kinase</keyword>
<comment type="subcellular location">
    <subcellularLocation>
        <location evidence="5">Cytoplasm</location>
    </subcellularLocation>
</comment>
<dbReference type="PROSITE" id="PS51219">
    <property type="entry name" value="DPCK"/>
    <property type="match status" value="1"/>
</dbReference>
<keyword evidence="5 7" id="KW-0808">Transferase</keyword>
<evidence type="ECO:0000313" key="8">
    <source>
        <dbReference type="Proteomes" id="UP001181355"/>
    </source>
</evidence>
<evidence type="ECO:0000256" key="6">
    <source>
        <dbReference type="NCBIfam" id="TIGR00152"/>
    </source>
</evidence>
<dbReference type="HAMAP" id="MF_00376">
    <property type="entry name" value="Dephospho_CoA_kinase"/>
    <property type="match status" value="1"/>
</dbReference>
<evidence type="ECO:0000256" key="1">
    <source>
        <dbReference type="ARBA" id="ARBA00009018"/>
    </source>
</evidence>
<comment type="function">
    <text evidence="5">Catalyzes the phosphorylation of the 3'-hydroxyl group of dephosphocoenzyme A to form coenzyme A.</text>
</comment>
<accession>A0ABY9RQ57</accession>
<dbReference type="NCBIfam" id="TIGR00152">
    <property type="entry name" value="dephospho-CoA kinase"/>
    <property type="match status" value="1"/>
</dbReference>